<dbReference type="PANTHER" id="PTHR16717">
    <property type="entry name" value="CYTOCHROME C OXIDASE POLYPEPTIDE VIII"/>
    <property type="match status" value="1"/>
</dbReference>
<evidence type="ECO:0000256" key="3">
    <source>
        <dbReference type="ARBA" id="ARBA00010117"/>
    </source>
</evidence>
<keyword evidence="4 10" id="KW-0812">Transmembrane</keyword>
<evidence type="ECO:0000256" key="5">
    <source>
        <dbReference type="ARBA" id="ARBA00022792"/>
    </source>
</evidence>
<keyword evidence="8" id="KW-0496">Mitochondrion</keyword>
<evidence type="ECO:0000256" key="2">
    <source>
        <dbReference type="ARBA" id="ARBA00004673"/>
    </source>
</evidence>
<keyword evidence="5" id="KW-0999">Mitochondrion inner membrane</keyword>
<evidence type="ECO:0000256" key="7">
    <source>
        <dbReference type="ARBA" id="ARBA00022989"/>
    </source>
</evidence>
<dbReference type="GO" id="GO:0005743">
    <property type="term" value="C:mitochondrial inner membrane"/>
    <property type="evidence" value="ECO:0007669"/>
    <property type="project" value="UniProtKB-SubCell"/>
</dbReference>
<accession>A0AAN7X931</accession>
<proteinExistence type="inferred from homology"/>
<keyword evidence="6" id="KW-0809">Transit peptide</keyword>
<dbReference type="Pfam" id="PF02285">
    <property type="entry name" value="COX8"/>
    <property type="match status" value="1"/>
</dbReference>
<feature type="transmembrane region" description="Helical" evidence="10">
    <location>
        <begin position="40"/>
        <end position="59"/>
    </location>
</feature>
<gene>
    <name evidence="11" type="ORF">PBY51_010637</name>
</gene>
<reference evidence="11 12" key="1">
    <citation type="journal article" date="2023" name="Genes (Basel)">
        <title>Chromosome-Level Genome Assembly and Circadian Gene Repertoire of the Patagonia Blennie Eleginops maclovinus-The Closest Ancestral Proxy of Antarctic Cryonotothenioids.</title>
        <authorList>
            <person name="Cheng C.C."/>
            <person name="Rivera-Colon A.G."/>
            <person name="Minhas B.F."/>
            <person name="Wilson L."/>
            <person name="Rayamajhi N."/>
            <person name="Vargas-Chacoff L."/>
            <person name="Catchen J.M."/>
        </authorList>
    </citation>
    <scope>NUCLEOTIDE SEQUENCE [LARGE SCALE GENOMIC DNA]</scope>
    <source>
        <strain evidence="11">JMC-PN-2008</strain>
    </source>
</reference>
<evidence type="ECO:0000256" key="10">
    <source>
        <dbReference type="SAM" id="Phobius"/>
    </source>
</evidence>
<name>A0AAN7X931_ELEMC</name>
<dbReference type="EMBL" id="JAUZQC010000016">
    <property type="protein sequence ID" value="KAK5857387.1"/>
    <property type="molecule type" value="Genomic_DNA"/>
</dbReference>
<evidence type="ECO:0000256" key="4">
    <source>
        <dbReference type="ARBA" id="ARBA00022692"/>
    </source>
</evidence>
<dbReference type="AlphaFoldDB" id="A0AAN7X931"/>
<evidence type="ECO:0000256" key="6">
    <source>
        <dbReference type="ARBA" id="ARBA00022946"/>
    </source>
</evidence>
<sequence length="73" mass="8524">MFSLRRRPILTWPRLTKAILQNHRSIYSKPAKEKIGPGQSFIALFVFAATLLTPAGWIMHHIPEYRRRSPQQP</sequence>
<reference evidence="11 12" key="2">
    <citation type="journal article" date="2023" name="Mol. Biol. Evol.">
        <title>Genomics of Secondarily Temperate Adaptation in the Only Non-Antarctic Icefish.</title>
        <authorList>
            <person name="Rivera-Colon A.G."/>
            <person name="Rayamajhi N."/>
            <person name="Minhas B.F."/>
            <person name="Madrigal G."/>
            <person name="Bilyk K.T."/>
            <person name="Yoon V."/>
            <person name="Hune M."/>
            <person name="Gregory S."/>
            <person name="Cheng C.H.C."/>
            <person name="Catchen J.M."/>
        </authorList>
    </citation>
    <scope>NUCLEOTIDE SEQUENCE [LARGE SCALE GENOMIC DNA]</scope>
    <source>
        <strain evidence="11">JMC-PN-2008</strain>
    </source>
</reference>
<dbReference type="SUPFAM" id="SSF81431">
    <property type="entry name" value="Mitochondrial cytochrome c oxidase subunit VIIIb (aka IX)"/>
    <property type="match status" value="1"/>
</dbReference>
<dbReference type="GO" id="GO:0045277">
    <property type="term" value="C:respiratory chain complex IV"/>
    <property type="evidence" value="ECO:0007669"/>
    <property type="project" value="InterPro"/>
</dbReference>
<comment type="caution">
    <text evidence="11">The sequence shown here is derived from an EMBL/GenBank/DDBJ whole genome shotgun (WGS) entry which is preliminary data.</text>
</comment>
<dbReference type="PANTHER" id="PTHR16717:SF7">
    <property type="entry name" value="CYTOCHROME C OXIDASE SUBUNIT 8A, MITOCHONDRIAL-LIKE"/>
    <property type="match status" value="1"/>
</dbReference>
<evidence type="ECO:0000256" key="9">
    <source>
        <dbReference type="ARBA" id="ARBA00023136"/>
    </source>
</evidence>
<dbReference type="Gene3D" id="4.10.81.10">
    <property type="entry name" value="Cytochrome c oxidase, subunit 8"/>
    <property type="match status" value="1"/>
</dbReference>
<keyword evidence="12" id="KW-1185">Reference proteome</keyword>
<keyword evidence="7 10" id="KW-1133">Transmembrane helix</keyword>
<protein>
    <submittedName>
        <fullName evidence="11">Uncharacterized protein</fullName>
    </submittedName>
</protein>
<evidence type="ECO:0000256" key="1">
    <source>
        <dbReference type="ARBA" id="ARBA00004434"/>
    </source>
</evidence>
<comment type="similarity">
    <text evidence="3">Belongs to the cytochrome c oxidase VIII family.</text>
</comment>
<dbReference type="InterPro" id="IPR003205">
    <property type="entry name" value="Cyt_c_oxidase_su8"/>
</dbReference>
<comment type="subcellular location">
    <subcellularLocation>
        <location evidence="1">Mitochondrion inner membrane</location>
        <topology evidence="1">Single-pass membrane protein</topology>
    </subcellularLocation>
</comment>
<dbReference type="GO" id="GO:0006123">
    <property type="term" value="P:mitochondrial electron transport, cytochrome c to oxygen"/>
    <property type="evidence" value="ECO:0007669"/>
    <property type="project" value="InterPro"/>
</dbReference>
<evidence type="ECO:0000313" key="12">
    <source>
        <dbReference type="Proteomes" id="UP001346869"/>
    </source>
</evidence>
<keyword evidence="9 10" id="KW-0472">Membrane</keyword>
<evidence type="ECO:0000256" key="8">
    <source>
        <dbReference type="ARBA" id="ARBA00023128"/>
    </source>
</evidence>
<organism evidence="11 12">
    <name type="scientific">Eleginops maclovinus</name>
    <name type="common">Patagonian blennie</name>
    <name type="synonym">Eleginus maclovinus</name>
    <dbReference type="NCBI Taxonomy" id="56733"/>
    <lineage>
        <taxon>Eukaryota</taxon>
        <taxon>Metazoa</taxon>
        <taxon>Chordata</taxon>
        <taxon>Craniata</taxon>
        <taxon>Vertebrata</taxon>
        <taxon>Euteleostomi</taxon>
        <taxon>Actinopterygii</taxon>
        <taxon>Neopterygii</taxon>
        <taxon>Teleostei</taxon>
        <taxon>Neoteleostei</taxon>
        <taxon>Acanthomorphata</taxon>
        <taxon>Eupercaria</taxon>
        <taxon>Perciformes</taxon>
        <taxon>Notothenioidei</taxon>
        <taxon>Eleginopidae</taxon>
        <taxon>Eleginops</taxon>
    </lineage>
</organism>
<evidence type="ECO:0000313" key="11">
    <source>
        <dbReference type="EMBL" id="KAK5857387.1"/>
    </source>
</evidence>
<comment type="pathway">
    <text evidence="2">Energy metabolism; oxidative phosphorylation.</text>
</comment>
<dbReference type="Proteomes" id="UP001346869">
    <property type="component" value="Unassembled WGS sequence"/>
</dbReference>
<dbReference type="CDD" id="cd00930">
    <property type="entry name" value="Cyt_c_Oxidase_VIII"/>
    <property type="match status" value="1"/>
</dbReference>
<dbReference type="InterPro" id="IPR036548">
    <property type="entry name" value="Cyt_c_oxidase_su8_sf"/>
</dbReference>